<name>A0A194WZT9_MOLSC</name>
<dbReference type="GeneID" id="28832556"/>
<keyword evidence="2" id="KW-1185">Reference proteome</keyword>
<evidence type="ECO:0000313" key="2">
    <source>
        <dbReference type="Proteomes" id="UP000070700"/>
    </source>
</evidence>
<dbReference type="AlphaFoldDB" id="A0A194WZT9"/>
<accession>A0A194WZT9</accession>
<dbReference type="InParanoid" id="A0A194WZT9"/>
<proteinExistence type="predicted"/>
<protein>
    <submittedName>
        <fullName evidence="1">Uncharacterized protein</fullName>
    </submittedName>
</protein>
<sequence length="238" mass="26191">MLNDLEAHNASMQGDASQHAQLHEAMFGSNNADGIANAVLFHFYSAQLNLLRETCFKPLPAFLQLCADQPSLEDLFGFCLTVSRIVRSLKDRQRSIGDIIGVLLKEHQHRIENVLSDILLTSRHAIFAILGIFTIMYKLPSKPATNHSEAIVHSTATETMALQHIDQSGRPMRALLQSAGASLSPKVTDSSASSFPVSTLNFSTLALRISGRGITIVWVDDLICAKYEEPMMPFSPQQ</sequence>
<gene>
    <name evidence="1" type="ORF">LY89DRAFT_784903</name>
</gene>
<reference evidence="1 2" key="1">
    <citation type="submission" date="2015-10" db="EMBL/GenBank/DDBJ databases">
        <title>Full genome of DAOMC 229536 Phialocephala scopiformis, a fungal endophyte of spruce producing the potent anti-insectan compound rugulosin.</title>
        <authorList>
            <consortium name="DOE Joint Genome Institute"/>
            <person name="Walker A.K."/>
            <person name="Frasz S.L."/>
            <person name="Seifert K.A."/>
            <person name="Miller J.D."/>
            <person name="Mondo S.J."/>
            <person name="Labutti K."/>
            <person name="Lipzen A."/>
            <person name="Dockter R."/>
            <person name="Kennedy M."/>
            <person name="Grigoriev I.V."/>
            <person name="Spatafora J.W."/>
        </authorList>
    </citation>
    <scope>NUCLEOTIDE SEQUENCE [LARGE SCALE GENOMIC DNA]</scope>
    <source>
        <strain evidence="1 2">CBS 120377</strain>
    </source>
</reference>
<dbReference type="KEGG" id="psco:LY89DRAFT_784903"/>
<dbReference type="EMBL" id="KQ947422">
    <property type="protein sequence ID" value="KUJ13137.1"/>
    <property type="molecule type" value="Genomic_DNA"/>
</dbReference>
<organism evidence="1 2">
    <name type="scientific">Mollisia scopiformis</name>
    <name type="common">Conifer needle endophyte fungus</name>
    <name type="synonym">Phialocephala scopiformis</name>
    <dbReference type="NCBI Taxonomy" id="149040"/>
    <lineage>
        <taxon>Eukaryota</taxon>
        <taxon>Fungi</taxon>
        <taxon>Dikarya</taxon>
        <taxon>Ascomycota</taxon>
        <taxon>Pezizomycotina</taxon>
        <taxon>Leotiomycetes</taxon>
        <taxon>Helotiales</taxon>
        <taxon>Mollisiaceae</taxon>
        <taxon>Mollisia</taxon>
    </lineage>
</organism>
<evidence type="ECO:0000313" key="1">
    <source>
        <dbReference type="EMBL" id="KUJ13137.1"/>
    </source>
</evidence>
<dbReference type="Proteomes" id="UP000070700">
    <property type="component" value="Unassembled WGS sequence"/>
</dbReference>
<dbReference type="RefSeq" id="XP_018067492.1">
    <property type="nucleotide sequence ID" value="XM_018222830.1"/>
</dbReference>